<feature type="region of interest" description="Disordered" evidence="1">
    <location>
        <begin position="57"/>
        <end position="78"/>
    </location>
</feature>
<evidence type="ECO:0000256" key="1">
    <source>
        <dbReference type="SAM" id="MobiDB-lite"/>
    </source>
</evidence>
<proteinExistence type="predicted"/>
<feature type="compositionally biased region" description="Polar residues" evidence="1">
    <location>
        <begin position="65"/>
        <end position="78"/>
    </location>
</feature>
<reference evidence="3" key="1">
    <citation type="submission" date="2025-08" db="UniProtKB">
        <authorList>
            <consortium name="RefSeq"/>
        </authorList>
    </citation>
    <scope>IDENTIFICATION</scope>
    <source>
        <tissue evidence="3">Whole Larva</tissue>
    </source>
</reference>
<dbReference type="GeneID" id="108560230"/>
<gene>
    <name evidence="3" type="primary">LOC108560230</name>
</gene>
<dbReference type="RefSeq" id="XP_017773177.1">
    <property type="nucleotide sequence ID" value="XM_017917688.1"/>
</dbReference>
<name>A0ABM1MF27_NICVS</name>
<keyword evidence="2" id="KW-1185">Reference proteome</keyword>
<accession>A0ABM1MF27</accession>
<dbReference type="Proteomes" id="UP000695000">
    <property type="component" value="Unplaced"/>
</dbReference>
<organism evidence="2 3">
    <name type="scientific">Nicrophorus vespilloides</name>
    <name type="common">Boreal carrion beetle</name>
    <dbReference type="NCBI Taxonomy" id="110193"/>
    <lineage>
        <taxon>Eukaryota</taxon>
        <taxon>Metazoa</taxon>
        <taxon>Ecdysozoa</taxon>
        <taxon>Arthropoda</taxon>
        <taxon>Hexapoda</taxon>
        <taxon>Insecta</taxon>
        <taxon>Pterygota</taxon>
        <taxon>Neoptera</taxon>
        <taxon>Endopterygota</taxon>
        <taxon>Coleoptera</taxon>
        <taxon>Polyphaga</taxon>
        <taxon>Staphyliniformia</taxon>
        <taxon>Silphidae</taxon>
        <taxon>Nicrophorinae</taxon>
        <taxon>Nicrophorus</taxon>
    </lineage>
</organism>
<evidence type="ECO:0000313" key="3">
    <source>
        <dbReference type="RefSeq" id="XP_017773177.1"/>
    </source>
</evidence>
<evidence type="ECO:0000313" key="2">
    <source>
        <dbReference type="Proteomes" id="UP000695000"/>
    </source>
</evidence>
<protein>
    <submittedName>
        <fullName evidence="3">Uncharacterized protein LOC108560230</fullName>
    </submittedName>
</protein>
<sequence>MNKNKSTQKIVLKRQRQNVIQQNLEHLEQHTLKKKFAQQKYYESKAGISPLKKKYAQQPVHDRLGSNSPTSQVPVSNNVRKTQKLKQRVAAPNNGIITRRYRQFTNSNLIKLKAQNRLNVIKQNGNIELNGNPRGKVILKRNRVLNKSNVKPLNLTIQLKNTEENGTKYRRHSMKASLNPKLQKEIQIVQSQCTENCVVPNMTIALRDVGYTKMSLHERFSDY</sequence>